<protein>
    <submittedName>
        <fullName evidence="4">Lactamase, beta-like 1</fullName>
    </submittedName>
</protein>
<evidence type="ECO:0000313" key="4">
    <source>
        <dbReference type="EMBL" id="GAB1289104.1"/>
    </source>
</evidence>
<sequence>MLGELIFLLRNFHGFLASSGPVGALLAWLISFKPVLFAFLLLLLLLSNWLVKQEHNWAPSPPQEEAETAKAPEVHPNNNVPNKEELEKINACVALQDKVLERLMISEMKLKALESQMGSPGLQARSSRSWNLPCLGEDEDSDVALGGKRVWRVGKGFPEEAAFQCDSEARQQPRLLKGKKKWFPWALGGFLFLFSVTMTGCFLWQSYLPKLQTGSLKPEVPPAPVRMCPRHPELVPLDHPLPVLKEALEKVSDGLGHSGECGKRSAEVDGILRKAMLAPGLAAMSALVIHNDTVLWTGNFGRKNGSDPNSGTPNEYTMYRIASISKIFPVLMLYRLWEEGIVDSLDDPLERYASTFSINNPLGTAQGSEAQGTPGEFEETGSLPRPSPVTLRRMASQLSEEALPKRMGITGRKLNPLTP</sequence>
<dbReference type="Gene3D" id="3.40.710.10">
    <property type="entry name" value="DD-peptidase/beta-lactamase superfamily"/>
    <property type="match status" value="1"/>
</dbReference>
<evidence type="ECO:0000313" key="5">
    <source>
        <dbReference type="Proteomes" id="UP001623349"/>
    </source>
</evidence>
<feature type="domain" description="Beta-lactamase-related" evidence="3">
    <location>
        <begin position="271"/>
        <end position="354"/>
    </location>
</feature>
<dbReference type="Proteomes" id="UP001623349">
    <property type="component" value="Unassembled WGS sequence"/>
</dbReference>
<keyword evidence="2" id="KW-0472">Membrane</keyword>
<dbReference type="EMBL" id="BAAFST010000004">
    <property type="protein sequence ID" value="GAB1289104.1"/>
    <property type="molecule type" value="Genomic_DNA"/>
</dbReference>
<accession>A0ABQ0EPX9</accession>
<evidence type="ECO:0000256" key="1">
    <source>
        <dbReference type="SAM" id="MobiDB-lite"/>
    </source>
</evidence>
<dbReference type="InterPro" id="IPR038788">
    <property type="entry name" value="TEX46-like"/>
</dbReference>
<feature type="transmembrane region" description="Helical" evidence="2">
    <location>
        <begin position="25"/>
        <end position="46"/>
    </location>
</feature>
<dbReference type="SUPFAM" id="SSF56601">
    <property type="entry name" value="beta-lactamase/transpeptidase-like"/>
    <property type="match status" value="1"/>
</dbReference>
<keyword evidence="2" id="KW-1133">Transmembrane helix</keyword>
<dbReference type="Pfam" id="PF17671">
    <property type="entry name" value="DUF5531"/>
    <property type="match status" value="1"/>
</dbReference>
<keyword evidence="2" id="KW-0812">Transmembrane</keyword>
<evidence type="ECO:0000256" key="2">
    <source>
        <dbReference type="SAM" id="Phobius"/>
    </source>
</evidence>
<gene>
    <name evidence="4" type="ORF">APTSU1_000433400</name>
</gene>
<reference evidence="4 5" key="1">
    <citation type="submission" date="2024-08" db="EMBL/GenBank/DDBJ databases">
        <title>The draft genome of Apodemus speciosus.</title>
        <authorList>
            <person name="Nabeshima K."/>
            <person name="Suzuki S."/>
            <person name="Onuma M."/>
        </authorList>
    </citation>
    <scope>NUCLEOTIDE SEQUENCE [LARGE SCALE GENOMIC DNA]</scope>
    <source>
        <strain evidence="4">IB14-021</strain>
    </source>
</reference>
<dbReference type="InterPro" id="IPR001466">
    <property type="entry name" value="Beta-lactam-related"/>
</dbReference>
<dbReference type="PANTHER" id="PTHR39412:SF1">
    <property type="entry name" value="TESTIS-EXPRESSED PROTEIN 46"/>
    <property type="match status" value="1"/>
</dbReference>
<keyword evidence="5" id="KW-1185">Reference proteome</keyword>
<feature type="compositionally biased region" description="Polar residues" evidence="1">
    <location>
        <begin position="360"/>
        <end position="371"/>
    </location>
</feature>
<comment type="caution">
    <text evidence="4">The sequence shown here is derived from an EMBL/GenBank/DDBJ whole genome shotgun (WGS) entry which is preliminary data.</text>
</comment>
<proteinExistence type="predicted"/>
<feature type="region of interest" description="Disordered" evidence="1">
    <location>
        <begin position="360"/>
        <end position="419"/>
    </location>
</feature>
<name>A0ABQ0EPX9_APOSI</name>
<dbReference type="InterPro" id="IPR012338">
    <property type="entry name" value="Beta-lactam/transpept-like"/>
</dbReference>
<organism evidence="4 5">
    <name type="scientific">Apodemus speciosus</name>
    <name type="common">Large Japanese field mouse</name>
    <dbReference type="NCBI Taxonomy" id="105296"/>
    <lineage>
        <taxon>Eukaryota</taxon>
        <taxon>Metazoa</taxon>
        <taxon>Chordata</taxon>
        <taxon>Craniata</taxon>
        <taxon>Vertebrata</taxon>
        <taxon>Euteleostomi</taxon>
        <taxon>Mammalia</taxon>
        <taxon>Eutheria</taxon>
        <taxon>Euarchontoglires</taxon>
        <taxon>Glires</taxon>
        <taxon>Rodentia</taxon>
        <taxon>Myomorpha</taxon>
        <taxon>Muroidea</taxon>
        <taxon>Muridae</taxon>
        <taxon>Murinae</taxon>
        <taxon>Apodemus</taxon>
    </lineage>
</organism>
<feature type="transmembrane region" description="Helical" evidence="2">
    <location>
        <begin position="182"/>
        <end position="207"/>
    </location>
</feature>
<evidence type="ECO:0000259" key="3">
    <source>
        <dbReference type="Pfam" id="PF00144"/>
    </source>
</evidence>
<dbReference type="PANTHER" id="PTHR39412">
    <property type="entry name" value="TESTIS-EXPRESSED PROTEIN 46"/>
    <property type="match status" value="1"/>
</dbReference>
<dbReference type="Pfam" id="PF00144">
    <property type="entry name" value="Beta-lactamase"/>
    <property type="match status" value="1"/>
</dbReference>
<feature type="region of interest" description="Disordered" evidence="1">
    <location>
        <begin position="58"/>
        <end position="81"/>
    </location>
</feature>